<gene>
    <name evidence="4" type="ORF">BGZ99_006518</name>
</gene>
<dbReference type="InterPro" id="IPR036322">
    <property type="entry name" value="WD40_repeat_dom_sf"/>
</dbReference>
<dbReference type="InterPro" id="IPR020472">
    <property type="entry name" value="WD40_PAC1"/>
</dbReference>
<comment type="caution">
    <text evidence="4">The sequence shown here is derived from an EMBL/GenBank/DDBJ whole genome shotgun (WGS) entry which is preliminary data.</text>
</comment>
<organism evidence="4 5">
    <name type="scientific">Dissophora globulifera</name>
    <dbReference type="NCBI Taxonomy" id="979702"/>
    <lineage>
        <taxon>Eukaryota</taxon>
        <taxon>Fungi</taxon>
        <taxon>Fungi incertae sedis</taxon>
        <taxon>Mucoromycota</taxon>
        <taxon>Mortierellomycotina</taxon>
        <taxon>Mortierellomycetes</taxon>
        <taxon>Mortierellales</taxon>
        <taxon>Mortierellaceae</taxon>
        <taxon>Dissophora</taxon>
    </lineage>
</organism>
<dbReference type="PROSITE" id="PS00678">
    <property type="entry name" value="WD_REPEATS_1"/>
    <property type="match status" value="3"/>
</dbReference>
<keyword evidence="1 3" id="KW-0853">WD repeat</keyword>
<dbReference type="InterPro" id="IPR015943">
    <property type="entry name" value="WD40/YVTN_repeat-like_dom_sf"/>
</dbReference>
<dbReference type="SMART" id="SM00320">
    <property type="entry name" value="WD40"/>
    <property type="match status" value="3"/>
</dbReference>
<dbReference type="Gene3D" id="2.130.10.10">
    <property type="entry name" value="YVTN repeat-like/Quinoprotein amine dehydrogenase"/>
    <property type="match status" value="1"/>
</dbReference>
<reference evidence="4" key="1">
    <citation type="journal article" date="2020" name="Fungal Divers.">
        <title>Resolving the Mortierellaceae phylogeny through synthesis of multi-gene phylogenetics and phylogenomics.</title>
        <authorList>
            <person name="Vandepol N."/>
            <person name="Liber J."/>
            <person name="Desiro A."/>
            <person name="Na H."/>
            <person name="Kennedy M."/>
            <person name="Barry K."/>
            <person name="Grigoriev I.V."/>
            <person name="Miller A.N."/>
            <person name="O'Donnell K."/>
            <person name="Stajich J.E."/>
            <person name="Bonito G."/>
        </authorList>
    </citation>
    <scope>NUCLEOTIDE SEQUENCE</scope>
    <source>
        <strain evidence="4">REB-010B</strain>
    </source>
</reference>
<dbReference type="PROSITE" id="PS50082">
    <property type="entry name" value="WD_REPEATS_2"/>
    <property type="match status" value="3"/>
</dbReference>
<dbReference type="EMBL" id="JAAAIP010000442">
    <property type="protein sequence ID" value="KAG0317085.1"/>
    <property type="molecule type" value="Genomic_DNA"/>
</dbReference>
<dbReference type="PRINTS" id="PR00320">
    <property type="entry name" value="GPROTEINBRPT"/>
</dbReference>
<protein>
    <recommendedName>
        <fullName evidence="6">WD40 repeat-like protein</fullName>
    </recommendedName>
</protein>
<sequence length="227" mass="23774">IASGSGDKTVRLWDAQSSTPSFILSGHTASVLSVTYSPNGLQIASGSHDNTVRLWDAHTGALGLVLSGHTGGVVSVTYSPNGHQMISGSTDATVRLWDVASGQCLVVLVDVSESIASVSLIATLDGVFFATGSGNFVRTWEVVEEEGQFRAHLLWSSAHSGLSVSGALIQDAHGLSKVNIELLRQRRAVGDPTPPLSFREASWKIAGMASVASRFKASANISTPRTS</sequence>
<accession>A0A9P6US08</accession>
<dbReference type="Proteomes" id="UP000738325">
    <property type="component" value="Unassembled WGS sequence"/>
</dbReference>
<evidence type="ECO:0000313" key="4">
    <source>
        <dbReference type="EMBL" id="KAG0317085.1"/>
    </source>
</evidence>
<feature type="repeat" description="WD" evidence="3">
    <location>
        <begin position="24"/>
        <end position="65"/>
    </location>
</feature>
<dbReference type="PANTHER" id="PTHR19879">
    <property type="entry name" value="TRANSCRIPTION INITIATION FACTOR TFIID"/>
    <property type="match status" value="1"/>
</dbReference>
<evidence type="ECO:0000313" key="5">
    <source>
        <dbReference type="Proteomes" id="UP000738325"/>
    </source>
</evidence>
<feature type="non-terminal residue" evidence="4">
    <location>
        <position position="1"/>
    </location>
</feature>
<dbReference type="SUPFAM" id="SSF50978">
    <property type="entry name" value="WD40 repeat-like"/>
    <property type="match status" value="1"/>
</dbReference>
<evidence type="ECO:0008006" key="6">
    <source>
        <dbReference type="Google" id="ProtNLM"/>
    </source>
</evidence>
<feature type="repeat" description="WD" evidence="3">
    <location>
        <begin position="1"/>
        <end position="23"/>
    </location>
</feature>
<dbReference type="OrthoDB" id="2405918at2759"/>
<dbReference type="InterPro" id="IPR001680">
    <property type="entry name" value="WD40_rpt"/>
</dbReference>
<keyword evidence="2" id="KW-0677">Repeat</keyword>
<keyword evidence="5" id="KW-1185">Reference proteome</keyword>
<dbReference type="InterPro" id="IPR019775">
    <property type="entry name" value="WD40_repeat_CS"/>
</dbReference>
<evidence type="ECO:0000256" key="2">
    <source>
        <dbReference type="ARBA" id="ARBA00022737"/>
    </source>
</evidence>
<dbReference type="Pfam" id="PF00400">
    <property type="entry name" value="WD40"/>
    <property type="match status" value="3"/>
</dbReference>
<dbReference type="PANTHER" id="PTHR19879:SF9">
    <property type="entry name" value="TRANSCRIPTION INITIATION FACTOR TFIID SUBUNIT 5"/>
    <property type="match status" value="1"/>
</dbReference>
<name>A0A9P6US08_9FUNG</name>
<feature type="repeat" description="WD" evidence="3">
    <location>
        <begin position="66"/>
        <end position="107"/>
    </location>
</feature>
<dbReference type="PROSITE" id="PS50294">
    <property type="entry name" value="WD_REPEATS_REGION"/>
    <property type="match status" value="3"/>
</dbReference>
<proteinExistence type="predicted"/>
<evidence type="ECO:0000256" key="1">
    <source>
        <dbReference type="ARBA" id="ARBA00022574"/>
    </source>
</evidence>
<evidence type="ECO:0000256" key="3">
    <source>
        <dbReference type="PROSITE-ProRule" id="PRU00221"/>
    </source>
</evidence>
<dbReference type="AlphaFoldDB" id="A0A9P6US08"/>